<evidence type="ECO:0008006" key="4">
    <source>
        <dbReference type="Google" id="ProtNLM"/>
    </source>
</evidence>
<gene>
    <name evidence="2" type="ORF">EYC79_20215</name>
</gene>
<comment type="caution">
    <text evidence="2">The sequence shown here is derived from an EMBL/GenBank/DDBJ whole genome shotgun (WGS) entry which is preliminary data.</text>
</comment>
<evidence type="ECO:0000256" key="1">
    <source>
        <dbReference type="SAM" id="SignalP"/>
    </source>
</evidence>
<proteinExistence type="predicted"/>
<evidence type="ECO:0000313" key="2">
    <source>
        <dbReference type="EMBL" id="TBN09505.1"/>
    </source>
</evidence>
<dbReference type="PROSITE" id="PS51257">
    <property type="entry name" value="PROKAR_LIPOPROTEIN"/>
    <property type="match status" value="1"/>
</dbReference>
<dbReference type="Proteomes" id="UP000294239">
    <property type="component" value="Unassembled WGS sequence"/>
</dbReference>
<keyword evidence="1" id="KW-0732">Signal</keyword>
<reference evidence="2 3" key="1">
    <citation type="submission" date="2019-02" db="EMBL/GenBank/DDBJ databases">
        <title>Current taxonomic status of genus Agrobacterium and description of Agrobacterium cavarae sp. nov. isolated from maize roots.</title>
        <authorList>
            <person name="Flores-Felix J.D."/>
            <person name="Menendez E."/>
            <person name="Ramirez-Bahena M.H."/>
            <person name="Garcia-Fraile P."/>
            <person name="Velazquez E."/>
        </authorList>
    </citation>
    <scope>NUCLEOTIDE SEQUENCE [LARGE SCALE GENOMIC DNA]</scope>
    <source>
        <strain evidence="2 3">RZME10</strain>
    </source>
</reference>
<dbReference type="EMBL" id="SISF01000033">
    <property type="protein sequence ID" value="TBN09505.1"/>
    <property type="molecule type" value="Genomic_DNA"/>
</dbReference>
<dbReference type="GeneID" id="301043514"/>
<keyword evidence="3" id="KW-1185">Reference proteome</keyword>
<name>A0ABY1Y4P8_9HYPH</name>
<feature type="signal peptide" evidence="1">
    <location>
        <begin position="1"/>
        <end position="19"/>
    </location>
</feature>
<accession>A0ABY1Y4P8</accession>
<organism evidence="2 3">
    <name type="scientific">Agrobacterium cavarae</name>
    <dbReference type="NCBI Taxonomy" id="2528239"/>
    <lineage>
        <taxon>Bacteria</taxon>
        <taxon>Pseudomonadati</taxon>
        <taxon>Pseudomonadota</taxon>
        <taxon>Alphaproteobacteria</taxon>
        <taxon>Hyphomicrobiales</taxon>
        <taxon>Rhizobiaceae</taxon>
        <taxon>Rhizobium/Agrobacterium group</taxon>
        <taxon>Agrobacterium</taxon>
    </lineage>
</organism>
<feature type="chain" id="PRO_5047114368" description="Lipoprotein" evidence="1">
    <location>
        <begin position="20"/>
        <end position="139"/>
    </location>
</feature>
<dbReference type="RefSeq" id="WP_130979309.1">
    <property type="nucleotide sequence ID" value="NZ_SISF01000033.1"/>
</dbReference>
<sequence>MNKILLKISAAILISTAVASCVTTNAEGIKQTTYTKNALSGEPTKIDWAVAVKGDCSARVIPELRVLQAPQHGTVDIVHEKLDGKFHGTYAKCTGKDVQGAAAYYTSKKGFTGTDKVVIRNSYKDGVVRDSVAEINVVK</sequence>
<evidence type="ECO:0000313" key="3">
    <source>
        <dbReference type="Proteomes" id="UP000294239"/>
    </source>
</evidence>
<protein>
    <recommendedName>
        <fullName evidence="4">Lipoprotein</fullName>
    </recommendedName>
</protein>